<feature type="non-terminal residue" evidence="2">
    <location>
        <position position="1"/>
    </location>
</feature>
<dbReference type="Proteomes" id="UP001445076">
    <property type="component" value="Unassembled WGS sequence"/>
</dbReference>
<gene>
    <name evidence="2" type="ORF">OTU49_011873</name>
</gene>
<feature type="region of interest" description="Disordered" evidence="1">
    <location>
        <begin position="12"/>
        <end position="33"/>
    </location>
</feature>
<evidence type="ECO:0000313" key="2">
    <source>
        <dbReference type="EMBL" id="KAK8723165.1"/>
    </source>
</evidence>
<organism evidence="2 3">
    <name type="scientific">Cherax quadricarinatus</name>
    <name type="common">Australian red claw crayfish</name>
    <dbReference type="NCBI Taxonomy" id="27406"/>
    <lineage>
        <taxon>Eukaryota</taxon>
        <taxon>Metazoa</taxon>
        <taxon>Ecdysozoa</taxon>
        <taxon>Arthropoda</taxon>
        <taxon>Crustacea</taxon>
        <taxon>Multicrustacea</taxon>
        <taxon>Malacostraca</taxon>
        <taxon>Eumalacostraca</taxon>
        <taxon>Eucarida</taxon>
        <taxon>Decapoda</taxon>
        <taxon>Pleocyemata</taxon>
        <taxon>Astacidea</taxon>
        <taxon>Parastacoidea</taxon>
        <taxon>Parastacidae</taxon>
        <taxon>Cherax</taxon>
    </lineage>
</organism>
<dbReference type="EMBL" id="JARKIK010000091">
    <property type="protein sequence ID" value="KAK8723165.1"/>
    <property type="molecule type" value="Genomic_DNA"/>
</dbReference>
<keyword evidence="3" id="KW-1185">Reference proteome</keyword>
<feature type="compositionally biased region" description="Low complexity" evidence="1">
    <location>
        <begin position="20"/>
        <end position="33"/>
    </location>
</feature>
<name>A0AAW0W1Y9_CHEQU</name>
<accession>A0AAW0W1Y9</accession>
<evidence type="ECO:0000256" key="1">
    <source>
        <dbReference type="SAM" id="MobiDB-lite"/>
    </source>
</evidence>
<proteinExistence type="predicted"/>
<reference evidence="2 3" key="1">
    <citation type="journal article" date="2024" name="BMC Genomics">
        <title>Genome assembly of redclaw crayfish (Cherax quadricarinatus) provides insights into its immune adaptation and hypoxia tolerance.</title>
        <authorList>
            <person name="Liu Z."/>
            <person name="Zheng J."/>
            <person name="Li H."/>
            <person name="Fang K."/>
            <person name="Wang S."/>
            <person name="He J."/>
            <person name="Zhou D."/>
            <person name="Weng S."/>
            <person name="Chi M."/>
            <person name="Gu Z."/>
            <person name="He J."/>
            <person name="Li F."/>
            <person name="Wang M."/>
        </authorList>
    </citation>
    <scope>NUCLEOTIDE SEQUENCE [LARGE SCALE GENOMIC DNA]</scope>
    <source>
        <strain evidence="2">ZL_2023a</strain>
    </source>
</reference>
<protein>
    <submittedName>
        <fullName evidence="2">Uncharacterized protein</fullName>
    </submittedName>
</protein>
<sequence>LTEENAEKIKWIERGEEGSGSKNSRRNNSNGSYNKLHLRVEFSVSPVPKGLIGTKRSTAVDVRVHARKVANKQDSLKTGYMKYIRQVKRNEKAKVRSRHEHFKY</sequence>
<dbReference type="AlphaFoldDB" id="A0AAW0W1Y9"/>
<comment type="caution">
    <text evidence="2">The sequence shown here is derived from an EMBL/GenBank/DDBJ whole genome shotgun (WGS) entry which is preliminary data.</text>
</comment>
<evidence type="ECO:0000313" key="3">
    <source>
        <dbReference type="Proteomes" id="UP001445076"/>
    </source>
</evidence>